<evidence type="ECO:0000256" key="2">
    <source>
        <dbReference type="SAM" id="MobiDB-lite"/>
    </source>
</evidence>
<gene>
    <name evidence="4" type="ORF">HOLleu_16768</name>
</gene>
<organism evidence="4 5">
    <name type="scientific">Holothuria leucospilota</name>
    <name type="common">Black long sea cucumber</name>
    <name type="synonym">Mertensiothuria leucospilota</name>
    <dbReference type="NCBI Taxonomy" id="206669"/>
    <lineage>
        <taxon>Eukaryota</taxon>
        <taxon>Metazoa</taxon>
        <taxon>Echinodermata</taxon>
        <taxon>Eleutherozoa</taxon>
        <taxon>Echinozoa</taxon>
        <taxon>Holothuroidea</taxon>
        <taxon>Aspidochirotacea</taxon>
        <taxon>Aspidochirotida</taxon>
        <taxon>Holothuriidae</taxon>
        <taxon>Holothuria</taxon>
    </lineage>
</organism>
<dbReference type="OrthoDB" id="8963689at2759"/>
<feature type="region of interest" description="Disordered" evidence="2">
    <location>
        <begin position="320"/>
        <end position="370"/>
    </location>
</feature>
<evidence type="ECO:0000313" key="5">
    <source>
        <dbReference type="Proteomes" id="UP001152320"/>
    </source>
</evidence>
<evidence type="ECO:0000256" key="1">
    <source>
        <dbReference type="SAM" id="Coils"/>
    </source>
</evidence>
<evidence type="ECO:0000313" key="4">
    <source>
        <dbReference type="EMBL" id="KAJ8039145.1"/>
    </source>
</evidence>
<keyword evidence="5" id="KW-1185">Reference proteome</keyword>
<sequence length="507" mass="57747">MPFNSDKFVASPSVEELDSLKKSEIVKVAKHYGIEFQPLMQKDEIKRYVLEYLVDESVLPSTVLETTITVPTDNTFELKRLEIEMNKEVRLKELEKEEREMQMQNEKEEREMQMQREARGHEFRLKQLELGVIKGSDPKIGLDTGVFGVSKHVKFVPKFQEDNVETFFNHFEKLGEQLKWPRDKWSILIQSNFTGKAQEVYSALSIEDSMDYDVKKAILQAYELVPEAYRQKFRKYRKADTQTYVEFAYQKERHFDRWCASKKVSTFDALRQLRLVEEFKRCVNDDIKTHLEENKADKLKEVANLADQYALTHKFGKVGQTQNKGQFSRPNKKYGNSSGTTGNSGSQSGSISPTNSGKKQPDSSRQKNDQVISNKAAFKDIICGFCHKKGHTMANCFKLANLKETETASNALANVENSSEVVVTLRPNSKYQIKEEYLPFVSEGFISLDGNSAHPPVKIKILRDTDATQSLVLDGVLPLSDSTSTGANVLIQGLSVDLFLSLSTKLI</sequence>
<dbReference type="Pfam" id="PF02023">
    <property type="entry name" value="SCAN"/>
    <property type="match status" value="1"/>
</dbReference>
<feature type="compositionally biased region" description="Polar residues" evidence="2">
    <location>
        <begin position="320"/>
        <end position="329"/>
    </location>
</feature>
<feature type="coiled-coil region" evidence="1">
    <location>
        <begin position="78"/>
        <end position="118"/>
    </location>
</feature>
<accession>A0A9Q1C660</accession>
<dbReference type="Gene3D" id="1.10.4020.10">
    <property type="entry name" value="DNA breaking-rejoining enzymes"/>
    <property type="match status" value="1"/>
</dbReference>
<dbReference type="PANTHER" id="PTHR46888">
    <property type="entry name" value="ZINC KNUCKLE DOMAINCONTAINING PROTEIN-RELATED"/>
    <property type="match status" value="1"/>
</dbReference>
<name>A0A9Q1C660_HOLLE</name>
<dbReference type="SUPFAM" id="SSF47353">
    <property type="entry name" value="Retrovirus capsid dimerization domain-like"/>
    <property type="match status" value="1"/>
</dbReference>
<feature type="domain" description="SCAN box" evidence="3">
    <location>
        <begin position="226"/>
        <end position="312"/>
    </location>
</feature>
<dbReference type="PANTHER" id="PTHR46888:SF13">
    <property type="entry name" value="RIBONUCLEASE H"/>
    <property type="match status" value="1"/>
</dbReference>
<protein>
    <recommendedName>
        <fullName evidence="3">SCAN box domain-containing protein</fullName>
    </recommendedName>
</protein>
<feature type="compositionally biased region" description="Basic and acidic residues" evidence="2">
    <location>
        <begin position="359"/>
        <end position="368"/>
    </location>
</feature>
<comment type="caution">
    <text evidence="4">The sequence shown here is derived from an EMBL/GenBank/DDBJ whole genome shotgun (WGS) entry which is preliminary data.</text>
</comment>
<dbReference type="InterPro" id="IPR003309">
    <property type="entry name" value="SCAN_dom"/>
</dbReference>
<feature type="compositionally biased region" description="Low complexity" evidence="2">
    <location>
        <begin position="335"/>
        <end position="357"/>
    </location>
</feature>
<dbReference type="EMBL" id="JAIZAY010000007">
    <property type="protein sequence ID" value="KAJ8039145.1"/>
    <property type="molecule type" value="Genomic_DNA"/>
</dbReference>
<dbReference type="AlphaFoldDB" id="A0A9Q1C660"/>
<keyword evidence="1" id="KW-0175">Coiled coil</keyword>
<dbReference type="Proteomes" id="UP001152320">
    <property type="component" value="Chromosome 7"/>
</dbReference>
<evidence type="ECO:0000259" key="3">
    <source>
        <dbReference type="Pfam" id="PF02023"/>
    </source>
</evidence>
<proteinExistence type="predicted"/>
<dbReference type="InterPro" id="IPR038269">
    <property type="entry name" value="SCAN_sf"/>
</dbReference>
<reference evidence="4" key="1">
    <citation type="submission" date="2021-10" db="EMBL/GenBank/DDBJ databases">
        <title>Tropical sea cucumber genome reveals ecological adaptation and Cuvierian tubules defense mechanism.</title>
        <authorList>
            <person name="Chen T."/>
        </authorList>
    </citation>
    <scope>NUCLEOTIDE SEQUENCE</scope>
    <source>
        <strain evidence="4">Nanhai2018</strain>
        <tissue evidence="4">Muscle</tissue>
    </source>
</reference>